<evidence type="ECO:0000313" key="9">
    <source>
        <dbReference type="Proteomes" id="UP000075182"/>
    </source>
</evidence>
<accession>A0A0M9FF72</accession>
<dbReference type="RefSeq" id="WP_044759370.1">
    <property type="nucleotide sequence ID" value="NZ_FILS01000016.1"/>
</dbReference>
<dbReference type="GO" id="GO:0009252">
    <property type="term" value="P:peptidoglycan biosynthetic process"/>
    <property type="evidence" value="ECO:0007669"/>
    <property type="project" value="UniProtKB-KW"/>
</dbReference>
<dbReference type="GO" id="GO:0071555">
    <property type="term" value="P:cell wall organization"/>
    <property type="evidence" value="ECO:0007669"/>
    <property type="project" value="UniProtKB-KW"/>
</dbReference>
<dbReference type="SMART" id="SM00357">
    <property type="entry name" value="CSP"/>
    <property type="match status" value="1"/>
</dbReference>
<evidence type="ECO:0000256" key="6">
    <source>
        <dbReference type="ARBA" id="ARBA00023316"/>
    </source>
</evidence>
<dbReference type="AlphaFoldDB" id="A0A0M9FF72"/>
<dbReference type="InterPro" id="IPR050181">
    <property type="entry name" value="Cold_shock_domain"/>
</dbReference>
<evidence type="ECO:0000256" key="3">
    <source>
        <dbReference type="ARBA" id="ARBA00022960"/>
    </source>
</evidence>
<gene>
    <name evidence="8" type="primary">femX</name>
    <name evidence="7" type="ORF">A7J08_02220</name>
    <name evidence="8" type="ORF">ERS132536_01601</name>
</gene>
<dbReference type="InterPro" id="IPR050644">
    <property type="entry name" value="PG_Glycine_Bridge_Synth"/>
</dbReference>
<dbReference type="Pfam" id="PF00313">
    <property type="entry name" value="CSD"/>
    <property type="match status" value="1"/>
</dbReference>
<dbReference type="Pfam" id="PF02388">
    <property type="entry name" value="FemAB"/>
    <property type="match status" value="1"/>
</dbReference>
<protein>
    <submittedName>
        <fullName evidence="7">Aminoacyltransferase</fullName>
    </submittedName>
    <submittedName>
        <fullName evidence="8">MurM, putative</fullName>
        <ecNumber evidence="8">2.3.2.16</ecNumber>
    </submittedName>
</protein>
<dbReference type="SUPFAM" id="SSF55729">
    <property type="entry name" value="Acyl-CoA N-acyltransferases (Nat)"/>
    <property type="match status" value="2"/>
</dbReference>
<dbReference type="Proteomes" id="UP000075182">
    <property type="component" value="Unassembled WGS sequence"/>
</dbReference>
<dbReference type="PATRIC" id="fig|1307.472.peg.314"/>
<sequence>MFYTYKIGISAEEHDSFVKQSPQANLLQSSQWATVKSEWRNERLGFFKDGKLVAVASLLIRRLVVPFGFTMIYIPRGPVMDYEDAELVSFVFKSIEEFALRERSVVIKFDPFIRLSSKTITGDREEELNVLAVKDRIVDLGGIWSGRVQTMSATIQPTCHAVLYSESFSEESLNKRVRQNIRSARNKGIEIRIGREELLRDFSELLKKTEERKSIRLRGREYYQKILNAYPENSYIVVAYLDLAERYEQLSYLEEKLVKEAMTFTSTTRQSKIENYKKETRRINTELEMINSLIRNGSKLVPLAGTLTIDFAGTSENIYAGMDEKFKHYQPALLTWVETAKYAFERGVKWQNLGGIEPTLDGGLYHFKSHLNPVVEEYIGEFDLIVSPILHKIFQVLLEIRKKLRKKK</sequence>
<dbReference type="GO" id="GO:0005737">
    <property type="term" value="C:cytoplasm"/>
    <property type="evidence" value="ECO:0007669"/>
    <property type="project" value="UniProtKB-SubCell"/>
</dbReference>
<dbReference type="PIRSF" id="PIRSF002599">
    <property type="entry name" value="Cold_shock_A"/>
    <property type="match status" value="1"/>
</dbReference>
<dbReference type="Gene3D" id="3.40.630.30">
    <property type="match status" value="2"/>
</dbReference>
<keyword evidence="3" id="KW-0133">Cell shape</keyword>
<dbReference type="CDD" id="cd04458">
    <property type="entry name" value="CSP_CDS"/>
    <property type="match status" value="1"/>
</dbReference>
<dbReference type="PRINTS" id="PR00050">
    <property type="entry name" value="COLDSHOCK"/>
</dbReference>
<dbReference type="EC" id="2.3.2.16" evidence="8"/>
<dbReference type="PANTHER" id="PTHR11544">
    <property type="entry name" value="COLD SHOCK DOMAIN CONTAINING PROTEINS"/>
    <property type="match status" value="1"/>
</dbReference>
<dbReference type="InterPro" id="IPR019844">
    <property type="entry name" value="CSD_CS"/>
</dbReference>
<name>A0A0M9FF72_STRSU</name>
<dbReference type="GO" id="GO:0051252">
    <property type="term" value="P:regulation of RNA metabolic process"/>
    <property type="evidence" value="ECO:0007669"/>
    <property type="project" value="UniProtKB-ARBA"/>
</dbReference>
<evidence type="ECO:0000313" key="7">
    <source>
        <dbReference type="EMBL" id="ASW49159.2"/>
    </source>
</evidence>
<keyword evidence="4" id="KW-0573">Peptidoglycan synthesis</keyword>
<dbReference type="SUPFAM" id="SSF50249">
    <property type="entry name" value="Nucleic acid-binding proteins"/>
    <property type="match status" value="1"/>
</dbReference>
<dbReference type="GO" id="GO:0016755">
    <property type="term" value="F:aminoacyltransferase activity"/>
    <property type="evidence" value="ECO:0007669"/>
    <property type="project" value="InterPro"/>
</dbReference>
<dbReference type="PROSITE" id="PS51191">
    <property type="entry name" value="FEMABX"/>
    <property type="match status" value="1"/>
</dbReference>
<dbReference type="FunFam" id="2.40.50.140:FF:000006">
    <property type="entry name" value="Cold shock protein CspC"/>
    <property type="match status" value="1"/>
</dbReference>
<dbReference type="RefSeq" id="WP_024383863.1">
    <property type="nucleotide sequence ID" value="NZ_CEGV01000089.1"/>
</dbReference>
<dbReference type="Proteomes" id="UP000323128">
    <property type="component" value="Chromosome"/>
</dbReference>
<comment type="similarity">
    <text evidence="1">Belongs to the FemABX family.</text>
</comment>
<dbReference type="PANTHER" id="PTHR36174">
    <property type="entry name" value="LIPID II:GLYCINE GLYCYLTRANSFERASE"/>
    <property type="match status" value="1"/>
</dbReference>
<keyword evidence="6" id="KW-0961">Cell wall biogenesis/degradation</keyword>
<keyword evidence="5 8" id="KW-0012">Acyltransferase</keyword>
<reference evidence="7" key="2">
    <citation type="journal article" date="2021" name="Front. Microbiol.">
        <title>Comparative Virulence and Genomic Analysis of Streptococcus suis Isolates.</title>
        <authorList>
            <person name="Nicholson T.L."/>
            <person name="Waack U."/>
            <person name="Anderson T.K."/>
            <person name="Bayles D.O."/>
            <person name="Zaia S.R."/>
            <person name="Goertz I."/>
            <person name="Eppinger M."/>
            <person name="Hau S.J."/>
            <person name="Brockmeier S.L."/>
            <person name="Shore S.M."/>
        </authorList>
    </citation>
    <scope>NUCLEOTIDE SEQUENCE</scope>
    <source>
        <strain evidence="7">SRD478</strain>
    </source>
</reference>
<dbReference type="InterPro" id="IPR002059">
    <property type="entry name" value="CSP_DNA-bd"/>
</dbReference>
<dbReference type="GO" id="GO:0008360">
    <property type="term" value="P:regulation of cell shape"/>
    <property type="evidence" value="ECO:0007669"/>
    <property type="project" value="UniProtKB-KW"/>
</dbReference>
<evidence type="ECO:0000313" key="8">
    <source>
        <dbReference type="EMBL" id="CYX82408.1"/>
    </source>
</evidence>
<dbReference type="GO" id="GO:0003676">
    <property type="term" value="F:nucleic acid binding"/>
    <property type="evidence" value="ECO:0007669"/>
    <property type="project" value="InterPro"/>
</dbReference>
<dbReference type="Gene3D" id="2.40.50.140">
    <property type="entry name" value="Nucleic acid-binding proteins"/>
    <property type="match status" value="1"/>
</dbReference>
<dbReference type="InterPro" id="IPR012340">
    <property type="entry name" value="NA-bd_OB-fold"/>
</dbReference>
<dbReference type="Gene3D" id="6.20.370.130">
    <property type="match status" value="1"/>
</dbReference>
<reference evidence="8 9" key="1">
    <citation type="submission" date="2016-02" db="EMBL/GenBank/DDBJ databases">
        <authorList>
            <consortium name="Pathogen Informatics"/>
        </authorList>
    </citation>
    <scope>NUCLEOTIDE SEQUENCE [LARGE SCALE GENOMIC DNA]</scope>
    <source>
        <strain evidence="8 9">SS999</strain>
    </source>
</reference>
<organism evidence="8 9">
    <name type="scientific">Streptococcus suis</name>
    <dbReference type="NCBI Taxonomy" id="1307"/>
    <lineage>
        <taxon>Bacteria</taxon>
        <taxon>Bacillati</taxon>
        <taxon>Bacillota</taxon>
        <taxon>Bacilli</taxon>
        <taxon>Lactobacillales</taxon>
        <taxon>Streptococcaceae</taxon>
        <taxon>Streptococcus</taxon>
    </lineage>
</organism>
<proteinExistence type="inferred from homology"/>
<evidence type="ECO:0000256" key="2">
    <source>
        <dbReference type="ARBA" id="ARBA00022679"/>
    </source>
</evidence>
<dbReference type="EMBL" id="FIMD01000013">
    <property type="protein sequence ID" value="CYX82408.1"/>
    <property type="molecule type" value="Genomic_DNA"/>
</dbReference>
<dbReference type="Gene3D" id="1.20.58.90">
    <property type="match status" value="1"/>
</dbReference>
<dbReference type="PROSITE" id="PS51857">
    <property type="entry name" value="CSD_2"/>
    <property type="match status" value="1"/>
</dbReference>
<dbReference type="EMBL" id="CP030010">
    <property type="protein sequence ID" value="ASW49159.2"/>
    <property type="molecule type" value="Genomic_DNA"/>
</dbReference>
<dbReference type="InterPro" id="IPR016181">
    <property type="entry name" value="Acyl_CoA_acyltransferase"/>
</dbReference>
<dbReference type="InterPro" id="IPR011129">
    <property type="entry name" value="CSD"/>
</dbReference>
<dbReference type="InterPro" id="IPR003447">
    <property type="entry name" value="FEMABX"/>
</dbReference>
<dbReference type="OMA" id="EEIFVHV"/>
<dbReference type="InterPro" id="IPR012156">
    <property type="entry name" value="Cold_shock_CspA"/>
</dbReference>
<evidence type="ECO:0000256" key="5">
    <source>
        <dbReference type="ARBA" id="ARBA00023315"/>
    </source>
</evidence>
<dbReference type="PANTHER" id="PTHR36174:SF1">
    <property type="entry name" value="LIPID II:GLYCINE GLYCYLTRANSFERASE"/>
    <property type="match status" value="1"/>
</dbReference>
<dbReference type="GO" id="GO:0010468">
    <property type="term" value="P:regulation of gene expression"/>
    <property type="evidence" value="ECO:0007669"/>
    <property type="project" value="UniProtKB-ARBA"/>
</dbReference>
<dbReference type="PROSITE" id="PS00352">
    <property type="entry name" value="CSD_1"/>
    <property type="match status" value="1"/>
</dbReference>
<evidence type="ECO:0000256" key="4">
    <source>
        <dbReference type="ARBA" id="ARBA00022984"/>
    </source>
</evidence>
<keyword evidence="2 8" id="KW-0808">Transferase</keyword>
<evidence type="ECO:0000256" key="1">
    <source>
        <dbReference type="ARBA" id="ARBA00009943"/>
    </source>
</evidence>